<gene>
    <name evidence="1" type="ORF">L596_006907</name>
</gene>
<name>A0A4U5P7E0_STECR</name>
<organism evidence="1">
    <name type="scientific">Steinernema carpocapsae</name>
    <name type="common">Entomopathogenic nematode</name>
    <dbReference type="NCBI Taxonomy" id="34508"/>
    <lineage>
        <taxon>Eukaryota</taxon>
        <taxon>Metazoa</taxon>
        <taxon>Ecdysozoa</taxon>
        <taxon>Nematoda</taxon>
        <taxon>Chromadorea</taxon>
        <taxon>Rhabditida</taxon>
        <taxon>Tylenchina</taxon>
        <taxon>Panagrolaimomorpha</taxon>
        <taxon>Strongyloidoidea</taxon>
        <taxon>Steinernematidae</taxon>
        <taxon>Steinernema</taxon>
    </lineage>
</organism>
<comment type="caution">
    <text evidence="1">The sequence shown here is derived from an EMBL/GenBank/DDBJ whole genome shotgun (WGS) entry which is preliminary data.</text>
</comment>
<evidence type="ECO:0000313" key="1">
    <source>
        <dbReference type="EMBL" id="TKR92212.1"/>
    </source>
</evidence>
<reference evidence="1" key="3">
    <citation type="journal article" date="2019" name="G3 (Bethesda)">
        <title>Hybrid Assembly of the Genome of the Entomopathogenic Nematode Steinernema carpocapsae Identifies the X-Chromosome.</title>
        <authorList>
            <person name="Serra L."/>
            <person name="Macchietto M."/>
            <person name="Macias-Munoz A."/>
            <person name="McGill C.J."/>
            <person name="Rodriguez I.M."/>
            <person name="Rodriguez B."/>
            <person name="Murad R."/>
            <person name="Mortazavi A."/>
        </authorList>
    </citation>
    <scope>NUCLEOTIDE SEQUENCE</scope>
    <source>
        <strain evidence="1">ALL</strain>
    </source>
</reference>
<protein>
    <submittedName>
        <fullName evidence="1">Uncharacterized protein</fullName>
    </submittedName>
</protein>
<dbReference type="AlphaFoldDB" id="A0A4U5P7E0"/>
<dbReference type="EMBL" id="AZBU02000002">
    <property type="protein sequence ID" value="TKR92212.1"/>
    <property type="molecule type" value="Genomic_DNA"/>
</dbReference>
<proteinExistence type="predicted"/>
<sequence>MDGQTRLDRSPFLIKDLSFEALQFSISCVYSATRRTIRSVLSLIGPEMLQIQLKQFCPAHISPMIFNRY</sequence>
<reference evidence="1" key="2">
    <citation type="journal article" date="2015" name="Genome Biol.">
        <title>Comparative genomics of Steinernema reveals deeply conserved gene regulatory networks.</title>
        <authorList>
            <person name="Dillman A.R."/>
            <person name="Macchietto M."/>
            <person name="Porter C.F."/>
            <person name="Rogers A."/>
            <person name="Williams B."/>
            <person name="Antoshechkin I."/>
            <person name="Lee M.M."/>
            <person name="Goodwin Z."/>
            <person name="Lu X."/>
            <person name="Lewis E.E."/>
            <person name="Goodrich-Blair H."/>
            <person name="Stock S.P."/>
            <person name="Adams B.J."/>
            <person name="Sternberg P.W."/>
            <person name="Mortazavi A."/>
        </authorList>
    </citation>
    <scope>NUCLEOTIDE SEQUENCE [LARGE SCALE GENOMIC DNA]</scope>
    <source>
        <strain evidence="1">ALL</strain>
    </source>
</reference>
<reference evidence="1" key="1">
    <citation type="submission" date="2013-11" db="EMBL/GenBank/DDBJ databases">
        <authorList>
            <person name="Sternberg P."/>
            <person name="Dillman A."/>
            <person name="Macchietto M."/>
        </authorList>
    </citation>
    <scope>NUCLEOTIDE SEQUENCE</scope>
    <source>
        <strain evidence="1">ALL</strain>
    </source>
</reference>
<accession>A0A4U5P7E0</accession>